<feature type="domain" description="(S)-ureidoglycine aminohydrolase cupin" evidence="1">
    <location>
        <begin position="48"/>
        <end position="117"/>
    </location>
</feature>
<dbReference type="Pfam" id="PF05899">
    <property type="entry name" value="Cupin_3"/>
    <property type="match status" value="1"/>
</dbReference>
<dbReference type="InterPro" id="IPR014710">
    <property type="entry name" value="RmlC-like_jellyroll"/>
</dbReference>
<dbReference type="PANTHER" id="PTHR40943:SF1">
    <property type="entry name" value="CYTOPLASMIC PROTEIN"/>
    <property type="match status" value="1"/>
</dbReference>
<organism evidence="2 3">
    <name type="scientific">Microbacterium azadirachtae</name>
    <dbReference type="NCBI Taxonomy" id="582680"/>
    <lineage>
        <taxon>Bacteria</taxon>
        <taxon>Bacillati</taxon>
        <taxon>Actinomycetota</taxon>
        <taxon>Actinomycetes</taxon>
        <taxon>Micrococcales</taxon>
        <taxon>Microbacteriaceae</taxon>
        <taxon>Microbacterium</taxon>
    </lineage>
</organism>
<dbReference type="InterPro" id="IPR008579">
    <property type="entry name" value="UGlyAH_Cupin_dom"/>
</dbReference>
<dbReference type="Gene3D" id="2.60.120.10">
    <property type="entry name" value="Jelly Rolls"/>
    <property type="match status" value="1"/>
</dbReference>
<dbReference type="InterPro" id="IPR011051">
    <property type="entry name" value="RmlC_Cupin_sf"/>
</dbReference>
<dbReference type="EMBL" id="FOYR01000001">
    <property type="protein sequence ID" value="SFR33768.1"/>
    <property type="molecule type" value="Genomic_DNA"/>
</dbReference>
<evidence type="ECO:0000313" key="3">
    <source>
        <dbReference type="Proteomes" id="UP000198877"/>
    </source>
</evidence>
<evidence type="ECO:0000313" key="2">
    <source>
        <dbReference type="EMBL" id="SFR33768.1"/>
    </source>
</evidence>
<protein>
    <recommendedName>
        <fullName evidence="1">(S)-ureidoglycine aminohydrolase cupin domain-containing protein</fullName>
    </recommendedName>
</protein>
<gene>
    <name evidence="2" type="ORF">SAMN04488591_0368</name>
</gene>
<dbReference type="AlphaFoldDB" id="A0A1I6FV32"/>
<sequence>MTTASGVRAVHLAHPVDGELGGFRVRTDALTPGLMEAERADHVDRENGIEVGVWEGTVGQFPARRDGYSEICQILSGRAILHSNGGERTELAAGDTIIMPTGWTGTWELLEPTRKLYIIVDDR</sequence>
<dbReference type="Proteomes" id="UP000198877">
    <property type="component" value="Unassembled WGS sequence"/>
</dbReference>
<dbReference type="CDD" id="cd02227">
    <property type="entry name" value="cupin_TM1112-like"/>
    <property type="match status" value="1"/>
</dbReference>
<proteinExistence type="predicted"/>
<dbReference type="PANTHER" id="PTHR40943">
    <property type="entry name" value="CYTOPLASMIC PROTEIN-RELATED"/>
    <property type="match status" value="1"/>
</dbReference>
<accession>A0A1I6FV32</accession>
<name>A0A1I6FV32_9MICO</name>
<evidence type="ECO:0000259" key="1">
    <source>
        <dbReference type="Pfam" id="PF05899"/>
    </source>
</evidence>
<dbReference type="SUPFAM" id="SSF51182">
    <property type="entry name" value="RmlC-like cupins"/>
    <property type="match status" value="1"/>
</dbReference>
<reference evidence="3" key="1">
    <citation type="submission" date="2016-10" db="EMBL/GenBank/DDBJ databases">
        <authorList>
            <person name="Varghese N."/>
            <person name="Submissions S."/>
        </authorList>
    </citation>
    <scope>NUCLEOTIDE SEQUENCE [LARGE SCALE GENOMIC DNA]</scope>
    <source>
        <strain evidence="3">CL127</strain>
    </source>
</reference>